<sequence length="61" mass="7124">MALRLKALHLKVMLSHNPKADFPDTEPVETIQSLKARLWNTTLSRGQKEQIRQQLNRMQVN</sequence>
<protein>
    <submittedName>
        <fullName evidence="1">Uncharacterized protein</fullName>
    </submittedName>
</protein>
<name>A0A0F9CM02_9ZZZZ</name>
<reference evidence="1" key="1">
    <citation type="journal article" date="2015" name="Nature">
        <title>Complex archaea that bridge the gap between prokaryotes and eukaryotes.</title>
        <authorList>
            <person name="Spang A."/>
            <person name="Saw J.H."/>
            <person name="Jorgensen S.L."/>
            <person name="Zaremba-Niedzwiedzka K."/>
            <person name="Martijn J."/>
            <person name="Lind A.E."/>
            <person name="van Eijk R."/>
            <person name="Schleper C."/>
            <person name="Guy L."/>
            <person name="Ettema T.J."/>
        </authorList>
    </citation>
    <scope>NUCLEOTIDE SEQUENCE</scope>
</reference>
<accession>A0A0F9CM02</accession>
<dbReference type="EMBL" id="LAZR01032687">
    <property type="protein sequence ID" value="KKL50199.1"/>
    <property type="molecule type" value="Genomic_DNA"/>
</dbReference>
<comment type="caution">
    <text evidence="1">The sequence shown here is derived from an EMBL/GenBank/DDBJ whole genome shotgun (WGS) entry which is preliminary data.</text>
</comment>
<organism evidence="1">
    <name type="scientific">marine sediment metagenome</name>
    <dbReference type="NCBI Taxonomy" id="412755"/>
    <lineage>
        <taxon>unclassified sequences</taxon>
        <taxon>metagenomes</taxon>
        <taxon>ecological metagenomes</taxon>
    </lineage>
</organism>
<proteinExistence type="predicted"/>
<dbReference type="AlphaFoldDB" id="A0A0F9CM02"/>
<evidence type="ECO:0000313" key="1">
    <source>
        <dbReference type="EMBL" id="KKL50199.1"/>
    </source>
</evidence>
<gene>
    <name evidence="1" type="ORF">LCGC14_2307870</name>
</gene>